<name>A0A9Q9EN81_9PEZI</name>
<proteinExistence type="predicted"/>
<organism evidence="1 2">
    <name type="scientific">Septoria linicola</name>
    <dbReference type="NCBI Taxonomy" id="215465"/>
    <lineage>
        <taxon>Eukaryota</taxon>
        <taxon>Fungi</taxon>
        <taxon>Dikarya</taxon>
        <taxon>Ascomycota</taxon>
        <taxon>Pezizomycotina</taxon>
        <taxon>Dothideomycetes</taxon>
        <taxon>Dothideomycetidae</taxon>
        <taxon>Mycosphaerellales</taxon>
        <taxon>Mycosphaerellaceae</taxon>
        <taxon>Septoria</taxon>
    </lineage>
</organism>
<gene>
    <name evidence="1" type="ORF">Slin15195_G108450</name>
</gene>
<accession>A0A9Q9EN81</accession>
<sequence>MDQGWTYSAIESWIEDTIQQFARKASQTTILSTLVQEDTALSAVCNSCMRIIMLVDPASAVEAVENLQLGADVHDIQTLVISMANCHRCSQGKLGLEGVTNTSFDNHSSSAPGVFLRRSMSKVTYISAGVGQTRILRSTEEEIMGAAGNELYVIDLDASNVEARLATQALSQLVEVGVS</sequence>
<evidence type="ECO:0000313" key="1">
    <source>
        <dbReference type="EMBL" id="USW57526.1"/>
    </source>
</evidence>
<dbReference type="Proteomes" id="UP001056384">
    <property type="component" value="Chromosome 10"/>
</dbReference>
<reference evidence="1" key="1">
    <citation type="submission" date="2022-06" db="EMBL/GenBank/DDBJ databases">
        <title>Complete genome sequences of two strains of the flax pathogen Septoria linicola.</title>
        <authorList>
            <person name="Lapalu N."/>
            <person name="Simon A."/>
            <person name="Demenou B."/>
            <person name="Paumier D."/>
            <person name="Guillot M.-P."/>
            <person name="Gout L."/>
            <person name="Valade R."/>
        </authorList>
    </citation>
    <scope>NUCLEOTIDE SEQUENCE</scope>
    <source>
        <strain evidence="1">SE15195</strain>
    </source>
</reference>
<evidence type="ECO:0000313" key="2">
    <source>
        <dbReference type="Proteomes" id="UP001056384"/>
    </source>
</evidence>
<dbReference type="EMBL" id="CP099427">
    <property type="protein sequence ID" value="USW57526.1"/>
    <property type="molecule type" value="Genomic_DNA"/>
</dbReference>
<keyword evidence="2" id="KW-1185">Reference proteome</keyword>
<protein>
    <submittedName>
        <fullName evidence="1">Uncharacterized protein</fullName>
    </submittedName>
</protein>
<dbReference type="AlphaFoldDB" id="A0A9Q9EN81"/>